<feature type="transmembrane region" description="Helical" evidence="1">
    <location>
        <begin position="34"/>
        <end position="53"/>
    </location>
</feature>
<dbReference type="EMBL" id="JAVKVN010000010">
    <property type="protein sequence ID" value="MDR7948282.1"/>
    <property type="molecule type" value="Genomic_DNA"/>
</dbReference>
<proteinExistence type="predicted"/>
<reference evidence="3" key="1">
    <citation type="submission" date="2023-07" db="EMBL/GenBank/DDBJ databases">
        <title>Glyphosate-induced phosphonatase operons in soil bacteria of genus Achromobacter.</title>
        <authorList>
            <person name="Epiktetov D.O."/>
            <person name="Sviridov A.V."/>
            <person name="Tarlachkov S.V."/>
            <person name="Shushkova T.V."/>
            <person name="Toropygin I.Y."/>
            <person name="Leontievsky A."/>
        </authorList>
    </citation>
    <scope>NUCLEOTIDE SEQUENCE [LARGE SCALE GENOMIC DNA]</scope>
    <source>
        <strain evidence="3">Kg 16</strain>
    </source>
</reference>
<evidence type="ECO:0000313" key="3">
    <source>
        <dbReference type="Proteomes" id="UP001264156"/>
    </source>
</evidence>
<protein>
    <submittedName>
        <fullName evidence="2">Uncharacterized protein</fullName>
    </submittedName>
</protein>
<keyword evidence="1" id="KW-0812">Transmembrane</keyword>
<keyword evidence="1" id="KW-0472">Membrane</keyword>
<evidence type="ECO:0000256" key="1">
    <source>
        <dbReference type="SAM" id="Phobius"/>
    </source>
</evidence>
<sequence>MSNNFKRGAIILGIAAALGWPWSFLFSVRSPSSIPAIFSAVTLSLGVAFYLLLIKCEAWLANRISANSSARWRIEINGVEVGEITDSQYGVMLRDSLRDGSFMVACIKSLMTSILRSCCLFVMAVPILAFWLLYATAMQSSADFLGYMHEVGAMDSASLTAALQTLMQLCFLAGMPILFTLAVCWTARNNAQCNRAIADRLRRHYGVTATGIVCLYKDWSWHGRVPIRQ</sequence>
<dbReference type="Proteomes" id="UP001264156">
    <property type="component" value="Unassembled WGS sequence"/>
</dbReference>
<keyword evidence="1" id="KW-1133">Transmembrane helix</keyword>
<feature type="transmembrane region" description="Helical" evidence="1">
    <location>
        <begin position="118"/>
        <end position="137"/>
    </location>
</feature>
<name>A0ABU2DJI1_ACHAE</name>
<evidence type="ECO:0000313" key="2">
    <source>
        <dbReference type="EMBL" id="MDR7948282.1"/>
    </source>
</evidence>
<gene>
    <name evidence="2" type="ORF">RIU57_24400</name>
</gene>
<feature type="transmembrane region" description="Helical" evidence="1">
    <location>
        <begin position="157"/>
        <end position="185"/>
    </location>
</feature>
<dbReference type="RefSeq" id="WP_310535543.1">
    <property type="nucleotide sequence ID" value="NZ_JAVKVN010000010.1"/>
</dbReference>
<accession>A0ABU2DJI1</accession>
<comment type="caution">
    <text evidence="2">The sequence shown here is derived from an EMBL/GenBank/DDBJ whole genome shotgun (WGS) entry which is preliminary data.</text>
</comment>
<feature type="transmembrane region" description="Helical" evidence="1">
    <location>
        <begin position="9"/>
        <end position="28"/>
    </location>
</feature>
<keyword evidence="3" id="KW-1185">Reference proteome</keyword>
<organism evidence="2 3">
    <name type="scientific">Achromobacter aegrifaciens</name>
    <dbReference type="NCBI Taxonomy" id="1287736"/>
    <lineage>
        <taxon>Bacteria</taxon>
        <taxon>Pseudomonadati</taxon>
        <taxon>Pseudomonadota</taxon>
        <taxon>Betaproteobacteria</taxon>
        <taxon>Burkholderiales</taxon>
        <taxon>Alcaligenaceae</taxon>
        <taxon>Achromobacter</taxon>
    </lineage>
</organism>